<dbReference type="Proteomes" id="UP000677668">
    <property type="component" value="Chromosome 1"/>
</dbReference>
<dbReference type="InterPro" id="IPR029063">
    <property type="entry name" value="SAM-dependent_MTases_sf"/>
</dbReference>
<evidence type="ECO:0000313" key="2">
    <source>
        <dbReference type="EMBL" id="QUV93078.1"/>
    </source>
</evidence>
<gene>
    <name evidence="2" type="ORF">J8C05_06735</name>
</gene>
<sequence>MKSTTAIFWKSFVKHPRYTGAIAPSSQRLAQGMLARTDLRTARFVVELGPGTGAFTASILAALPPGAELLAIERNPELASFLRYRLPRARVVCDDAANLERHLANRPHPPAAIFCGLPLSWLPARERTRILDVVADALPPGSTFTLFQYVHAAPTPPGQQVRRALQARFQHVERFPVWWNLPPAYVVHCIK</sequence>
<dbReference type="EMBL" id="CP072642">
    <property type="protein sequence ID" value="QUV93078.1"/>
    <property type="molecule type" value="Genomic_DNA"/>
</dbReference>
<keyword evidence="2" id="KW-0808">Transferase</keyword>
<dbReference type="Pfam" id="PF13649">
    <property type="entry name" value="Methyltransf_25"/>
    <property type="match status" value="1"/>
</dbReference>
<protein>
    <submittedName>
        <fullName evidence="2">Methyltransferase</fullName>
    </submittedName>
</protein>
<keyword evidence="3" id="KW-1185">Reference proteome</keyword>
<dbReference type="CDD" id="cd02440">
    <property type="entry name" value="AdoMet_MTases"/>
    <property type="match status" value="1"/>
</dbReference>
<reference evidence="2 3" key="1">
    <citation type="submission" date="2021-03" db="EMBL/GenBank/DDBJ databases">
        <title>Genomic and phenotypic characterization of Chloracidobacterium isolates provides evidence for multiple species.</title>
        <authorList>
            <person name="Saini M.K."/>
            <person name="Costas A.M.G."/>
            <person name="Tank M."/>
            <person name="Bryant D.A."/>
        </authorList>
    </citation>
    <scope>NUCLEOTIDE SEQUENCE [LARGE SCALE GENOMIC DNA]</scope>
    <source>
        <strain evidence="2 3">N</strain>
    </source>
</reference>
<feature type="domain" description="Methyltransferase" evidence="1">
    <location>
        <begin position="45"/>
        <end position="141"/>
    </location>
</feature>
<evidence type="ECO:0000259" key="1">
    <source>
        <dbReference type="Pfam" id="PF13649"/>
    </source>
</evidence>
<accession>A0ABX8AXY9</accession>
<dbReference type="RefSeq" id="WP_211421494.1">
    <property type="nucleotide sequence ID" value="NZ_CP072642.1"/>
</dbReference>
<keyword evidence="2" id="KW-0489">Methyltransferase</keyword>
<name>A0ABX8AXY9_9BACT</name>
<evidence type="ECO:0000313" key="3">
    <source>
        <dbReference type="Proteomes" id="UP000677668"/>
    </source>
</evidence>
<dbReference type="Gene3D" id="3.40.50.150">
    <property type="entry name" value="Vaccinia Virus protein VP39"/>
    <property type="match status" value="1"/>
</dbReference>
<dbReference type="GO" id="GO:0032259">
    <property type="term" value="P:methylation"/>
    <property type="evidence" value="ECO:0007669"/>
    <property type="project" value="UniProtKB-KW"/>
</dbReference>
<proteinExistence type="predicted"/>
<dbReference type="SUPFAM" id="SSF53335">
    <property type="entry name" value="S-adenosyl-L-methionine-dependent methyltransferases"/>
    <property type="match status" value="1"/>
</dbReference>
<dbReference type="GO" id="GO:0008168">
    <property type="term" value="F:methyltransferase activity"/>
    <property type="evidence" value="ECO:0007669"/>
    <property type="project" value="UniProtKB-KW"/>
</dbReference>
<organism evidence="2 3">
    <name type="scientific">Chloracidobacterium sp. N</name>
    <dbReference type="NCBI Taxonomy" id="2821540"/>
    <lineage>
        <taxon>Bacteria</taxon>
        <taxon>Pseudomonadati</taxon>
        <taxon>Acidobacteriota</taxon>
        <taxon>Terriglobia</taxon>
        <taxon>Terriglobales</taxon>
        <taxon>Acidobacteriaceae</taxon>
        <taxon>Chloracidobacterium</taxon>
        <taxon>Chloracidobacterium aggregatum</taxon>
    </lineage>
</organism>
<dbReference type="InterPro" id="IPR041698">
    <property type="entry name" value="Methyltransf_25"/>
</dbReference>